<dbReference type="GO" id="GO:0005975">
    <property type="term" value="P:carbohydrate metabolic process"/>
    <property type="evidence" value="ECO:0007669"/>
    <property type="project" value="UniProtKB-ARBA"/>
</dbReference>
<evidence type="ECO:0000313" key="7">
    <source>
        <dbReference type="EMBL" id="EFA22506.1"/>
    </source>
</evidence>
<evidence type="ECO:0000256" key="2">
    <source>
        <dbReference type="ARBA" id="ARBA00022525"/>
    </source>
</evidence>
<dbReference type="EMBL" id="JGYW01000003">
    <property type="protein sequence ID" value="KFI59328.1"/>
    <property type="molecule type" value="Genomic_DNA"/>
</dbReference>
<feature type="transmembrane region" description="Helical" evidence="4">
    <location>
        <begin position="1420"/>
        <end position="1441"/>
    </location>
</feature>
<evidence type="ECO:0000313" key="10">
    <source>
        <dbReference type="Proteomes" id="UP000029074"/>
    </source>
</evidence>
<evidence type="ECO:0000256" key="5">
    <source>
        <dbReference type="SAM" id="SignalP"/>
    </source>
</evidence>
<feature type="chain" id="PRO_5010494176" evidence="5">
    <location>
        <begin position="41"/>
        <end position="1446"/>
    </location>
</feature>
<evidence type="ECO:0000256" key="3">
    <source>
        <dbReference type="ARBA" id="ARBA00022729"/>
    </source>
</evidence>
<feature type="domain" description="BIG2" evidence="6">
    <location>
        <begin position="828"/>
        <end position="906"/>
    </location>
</feature>
<dbReference type="PANTHER" id="PTHR36108">
    <property type="entry name" value="COLOSSIN-B-RELATED"/>
    <property type="match status" value="1"/>
</dbReference>
<feature type="signal peptide" evidence="5">
    <location>
        <begin position="1"/>
        <end position="40"/>
    </location>
</feature>
<dbReference type="eggNOG" id="COG4932">
    <property type="taxonomic scope" value="Bacteria"/>
</dbReference>
<dbReference type="Pfam" id="PF02368">
    <property type="entry name" value="Big_2"/>
    <property type="match status" value="1"/>
</dbReference>
<keyword evidence="3 5" id="KW-0732">Signal</keyword>
<keyword evidence="10" id="KW-1185">Reference proteome</keyword>
<dbReference type="InterPro" id="IPR013783">
    <property type="entry name" value="Ig-like_fold"/>
</dbReference>
<reference evidence="7 9" key="1">
    <citation type="submission" date="2009-11" db="EMBL/GenBank/DDBJ databases">
        <authorList>
            <person name="Weinstock G."/>
            <person name="Sodergren E."/>
            <person name="Clifton S."/>
            <person name="Fulton L."/>
            <person name="Fulton B."/>
            <person name="Courtney L."/>
            <person name="Fronick C."/>
            <person name="Harrison M."/>
            <person name="Strong C."/>
            <person name="Farmer C."/>
            <person name="Delahaunty K."/>
            <person name="Markovic C."/>
            <person name="Hall O."/>
            <person name="Minx P."/>
            <person name="Tomlinson C."/>
            <person name="Mitreva M."/>
            <person name="Nelson J."/>
            <person name="Hou S."/>
            <person name="Wollam A."/>
            <person name="Pepin K.H."/>
            <person name="Johnson M."/>
            <person name="Bhonagiri V."/>
            <person name="Nash W.E."/>
            <person name="Warren W."/>
            <person name="Chinwalla A."/>
            <person name="Mardis E.R."/>
            <person name="Wilson R.K."/>
        </authorList>
    </citation>
    <scope>NUCLEOTIDE SEQUENCE [LARGE SCALE GENOMIC DNA]</scope>
    <source>
        <strain evidence="7 9">DSM 20093</strain>
    </source>
</reference>
<gene>
    <name evidence="8" type="ORF">BGLCM_0436</name>
    <name evidence="7" type="ORF">BIFGAL_03530</name>
</gene>
<keyword evidence="4" id="KW-1133">Transmembrane helix</keyword>
<dbReference type="Pfam" id="PF17802">
    <property type="entry name" value="SpaA"/>
    <property type="match status" value="4"/>
</dbReference>
<dbReference type="InterPro" id="IPR041033">
    <property type="entry name" value="SpaA_PFL_dom_1"/>
</dbReference>
<dbReference type="SUPFAM" id="SSF49373">
    <property type="entry name" value="Invasin/intimin cell-adhesion fragments"/>
    <property type="match status" value="1"/>
</dbReference>
<proteinExistence type="inferred from homology"/>
<accession>D1NUK5</accession>
<dbReference type="Gene3D" id="2.60.40.1080">
    <property type="match status" value="1"/>
</dbReference>
<keyword evidence="4" id="KW-0472">Membrane</keyword>
<reference evidence="8 10" key="2">
    <citation type="submission" date="2014-03" db="EMBL/GenBank/DDBJ databases">
        <title>Genomics of Bifidobacteria.</title>
        <authorList>
            <person name="Ventura M."/>
            <person name="Milani C."/>
            <person name="Lugli G.A."/>
        </authorList>
    </citation>
    <scope>NUCLEOTIDE SEQUENCE [LARGE SCALE GENOMIC DNA]</scope>
    <source>
        <strain evidence="8 10">LMG 11596</strain>
    </source>
</reference>
<dbReference type="InterPro" id="IPR008964">
    <property type="entry name" value="Invasin/intimin_cell_adhesion"/>
</dbReference>
<evidence type="ECO:0000256" key="4">
    <source>
        <dbReference type="SAM" id="Phobius"/>
    </source>
</evidence>
<name>D1NUK5_9BIFI</name>
<evidence type="ECO:0000313" key="8">
    <source>
        <dbReference type="EMBL" id="KFI59328.1"/>
    </source>
</evidence>
<dbReference type="InterPro" id="IPR003343">
    <property type="entry name" value="Big_2"/>
</dbReference>
<keyword evidence="2" id="KW-0964">Secreted</keyword>
<protein>
    <submittedName>
        <fullName evidence="7">LPXTG-motif cell wall anchor domain protein</fullName>
    </submittedName>
    <submittedName>
        <fullName evidence="8">Putative surface-anchored fimbrial subunit</fullName>
    </submittedName>
</protein>
<comment type="similarity">
    <text evidence="1">Belongs to the serine-aspartate repeat-containing protein (SDr) family.</text>
</comment>
<dbReference type="Proteomes" id="UP000003656">
    <property type="component" value="Unassembled WGS sequence"/>
</dbReference>
<dbReference type="STRING" id="561180.BIFGAL_03530"/>
<comment type="caution">
    <text evidence="7">The sequence shown here is derived from an EMBL/GenBank/DDBJ whole genome shotgun (WGS) entry which is preliminary data.</text>
</comment>
<dbReference type="SMART" id="SM00635">
    <property type="entry name" value="BID_2"/>
    <property type="match status" value="1"/>
</dbReference>
<dbReference type="EMBL" id="ABXB03000003">
    <property type="protein sequence ID" value="EFA22506.1"/>
    <property type="molecule type" value="Genomic_DNA"/>
</dbReference>
<dbReference type="PANTHER" id="PTHR36108:SF13">
    <property type="entry name" value="COLOSSIN-B-RELATED"/>
    <property type="match status" value="1"/>
</dbReference>
<organism evidence="7 9">
    <name type="scientific">Bifidobacterium gallicum DSM 20093 = LMG 11596</name>
    <dbReference type="NCBI Taxonomy" id="561180"/>
    <lineage>
        <taxon>Bacteria</taxon>
        <taxon>Bacillati</taxon>
        <taxon>Actinomycetota</taxon>
        <taxon>Actinomycetes</taxon>
        <taxon>Bifidobacteriales</taxon>
        <taxon>Bifidobacteriaceae</taxon>
        <taxon>Bifidobacterium</taxon>
    </lineage>
</organism>
<dbReference type="Proteomes" id="UP000029074">
    <property type="component" value="Unassembled WGS sequence"/>
</dbReference>
<evidence type="ECO:0000313" key="9">
    <source>
        <dbReference type="Proteomes" id="UP000003656"/>
    </source>
</evidence>
<evidence type="ECO:0000259" key="6">
    <source>
        <dbReference type="SMART" id="SM00635"/>
    </source>
</evidence>
<evidence type="ECO:0000256" key="1">
    <source>
        <dbReference type="ARBA" id="ARBA00007257"/>
    </source>
</evidence>
<dbReference type="RefSeq" id="WP_006294977.1">
    <property type="nucleotide sequence ID" value="NZ_ABXB03000003.1"/>
</dbReference>
<keyword evidence="4" id="KW-0812">Transmembrane</keyword>
<sequence>MTNNTTGALRRQPRVYAALTALAMMLATAVPALLPRTAQANDPVAGICVPEDITLGDGTDGGTVDTGVATWVGRDMYVGAPKAGITNYGRNSNEINGSYAVEAEGTTLVGGKLAINSKKASWSNRGFRFGIVGFGAQYRPAAGSDALVVAGTNSNITLTGTSNNGSQTVDTNALGWGRNARGWVGTLKSGEWNYDARISGNKSQTVYDYSNQWFDSVYSDNAADVPASQVLWNQSNPLSNVKLNGANGATADYTNNTETIQKLSQTLAAIPATEDAATPKVENAGTYDNGSLNGTYTYKKYNSDDGVYIGANITFSNDGGKREKLIVFDGKNTDAKTIVFFLDGSQLADGNDYNGTSFMFKNIPDNASIIVNVSGSAPISFHNGWRFWWNGLQIGNGYYLKSNNPAIQKAYERAAQAIMWNFYETSYLKIEGGVVTDGQGVAWANTGQPNDQKVTVNDDPAAAMIGSILVPNGSFEDHVTTNGRVWVGQDFMMYNPSVARNFGPGVGEGDSASILDMDQERHNFPWTGSLHSECSTIAWNKVDESGKLLGGTRWGVYGSLEDAKNRSNGIYPNVADNNIPSGDWNLEDGKFRVNSLVPGADYYIREIETVTGYKLNDNIYVINAANKGDVANTAIKAVYDGQGNALTGDNADKGLANVSPADSSNPIGIVNPTEGGLVNWGKYAEGSSQPYKGLEGSEWNLQKDGDSESWTITDNTLAVAGLKVFHGETLVADSETGEIGAVVDVAEFQQLQLNATVLPASAVQKVTWSSDNEKVHVNDGLINVTEYPGDDVQVHITVTTVDLDASGNPISVTIPLRITQATVESLTVKKGNDVVAPNETIDMNVDDTVKLTASVEPAYLHPTFTWTSSNPGVVTVDANGTVHAEGEGTADVTVSCKGKTQTIRFLVAPNQYPLTVYIQWPGAKPTFYWYDAPGESGPEWGVAPYMDPVDSCGNNWYSYNLPFGSGKEFSFIISDDHNGEKKYAMSLSDTNEFTGLEPPGGTQGKYTAVKAMGNMRAYMIQNGELSVGAPSCAAVTPSRAKALSVAPQSMFTQQDLHVSSKPLNEVGAETILRARKAQMRDAAKDSTPMDQNSRPGEFSLALENGTYTLWEKTAPAGYTINPTRYRFTITDGVVEWIGDQKPSIVGAVGWIADSPTTVSWQKTDADNDELLGGSQWGIYEKIDGAVQVEPIQLIEDCVANDAAACATRYANQKYYDANPAKGKFKVSKLPSGSYVLKEIEAPTGYELLENGYPFKIDTTSTNENDVNIEIGALKNQRTLGSVTWSKVDAEDTSKLLAGSEWTLTYKKGTEDQVVLNIEDCNSKSGCEALPADGAAWNATGGNVVYDFNGTFSIKNLPWGSYELVETKAPDGYYLDATEHKFTVGPDTNETVETIKLNWDLGSIRNEPGVVLPSAGGDGQAVWVMLAGALVLLMGMGCAVIVNRRRV</sequence>
<dbReference type="Gene3D" id="2.60.40.10">
    <property type="entry name" value="Immunoglobulins"/>
    <property type="match status" value="4"/>
</dbReference>